<keyword evidence="4" id="KW-1185">Reference proteome</keyword>
<gene>
    <name evidence="3" type="ORF">KP79_PYT21322</name>
</gene>
<feature type="domain" description="Apple" evidence="2">
    <location>
        <begin position="174"/>
        <end position="247"/>
    </location>
</feature>
<feature type="domain" description="F5/8 type C" evidence="1">
    <location>
        <begin position="20"/>
        <end position="166"/>
    </location>
</feature>
<dbReference type="Proteomes" id="UP000242188">
    <property type="component" value="Unassembled WGS sequence"/>
</dbReference>
<comment type="caution">
    <text evidence="3">The sequence shown here is derived from an EMBL/GenBank/DDBJ whole genome shotgun (WGS) entry which is preliminary data.</text>
</comment>
<dbReference type="Gene3D" id="2.60.120.260">
    <property type="entry name" value="Galactose-binding domain-like"/>
    <property type="match status" value="1"/>
</dbReference>
<dbReference type="EMBL" id="NEDP02005594">
    <property type="protein sequence ID" value="OWF37161.1"/>
    <property type="molecule type" value="Genomic_DNA"/>
</dbReference>
<dbReference type="PROSITE" id="PS50022">
    <property type="entry name" value="FA58C_3"/>
    <property type="match status" value="1"/>
</dbReference>
<dbReference type="Pfam" id="PF00754">
    <property type="entry name" value="F5_F8_type_C"/>
    <property type="match status" value="1"/>
</dbReference>
<evidence type="ECO:0000259" key="2">
    <source>
        <dbReference type="PROSITE" id="PS50948"/>
    </source>
</evidence>
<dbReference type="SUPFAM" id="SSF49785">
    <property type="entry name" value="Galactose-binding domain-like"/>
    <property type="match status" value="1"/>
</dbReference>
<accession>A0A210PKZ8</accession>
<dbReference type="CDD" id="cd00057">
    <property type="entry name" value="FA58C"/>
    <property type="match status" value="1"/>
</dbReference>
<dbReference type="OrthoDB" id="10028859at2759"/>
<dbReference type="PROSITE" id="PS50948">
    <property type="entry name" value="PAN"/>
    <property type="match status" value="1"/>
</dbReference>
<dbReference type="AlphaFoldDB" id="A0A210PKZ8"/>
<evidence type="ECO:0000313" key="3">
    <source>
        <dbReference type="EMBL" id="OWF37161.1"/>
    </source>
</evidence>
<name>A0A210PKZ8_MIZYE</name>
<dbReference type="InterPro" id="IPR003609">
    <property type="entry name" value="Pan_app"/>
</dbReference>
<reference evidence="3 4" key="1">
    <citation type="journal article" date="2017" name="Nat. Ecol. Evol.">
        <title>Scallop genome provides insights into evolution of bilaterian karyotype and development.</title>
        <authorList>
            <person name="Wang S."/>
            <person name="Zhang J."/>
            <person name="Jiao W."/>
            <person name="Li J."/>
            <person name="Xun X."/>
            <person name="Sun Y."/>
            <person name="Guo X."/>
            <person name="Huan P."/>
            <person name="Dong B."/>
            <person name="Zhang L."/>
            <person name="Hu X."/>
            <person name="Sun X."/>
            <person name="Wang J."/>
            <person name="Zhao C."/>
            <person name="Wang Y."/>
            <person name="Wang D."/>
            <person name="Huang X."/>
            <person name="Wang R."/>
            <person name="Lv J."/>
            <person name="Li Y."/>
            <person name="Zhang Z."/>
            <person name="Liu B."/>
            <person name="Lu W."/>
            <person name="Hui Y."/>
            <person name="Liang J."/>
            <person name="Zhou Z."/>
            <person name="Hou R."/>
            <person name="Li X."/>
            <person name="Liu Y."/>
            <person name="Li H."/>
            <person name="Ning X."/>
            <person name="Lin Y."/>
            <person name="Zhao L."/>
            <person name="Xing Q."/>
            <person name="Dou J."/>
            <person name="Li Y."/>
            <person name="Mao J."/>
            <person name="Guo H."/>
            <person name="Dou H."/>
            <person name="Li T."/>
            <person name="Mu C."/>
            <person name="Jiang W."/>
            <person name="Fu Q."/>
            <person name="Fu X."/>
            <person name="Miao Y."/>
            <person name="Liu J."/>
            <person name="Yu Q."/>
            <person name="Li R."/>
            <person name="Liao H."/>
            <person name="Li X."/>
            <person name="Kong Y."/>
            <person name="Jiang Z."/>
            <person name="Chourrout D."/>
            <person name="Li R."/>
            <person name="Bao Z."/>
        </authorList>
    </citation>
    <scope>NUCLEOTIDE SEQUENCE [LARGE SCALE GENOMIC DNA]</scope>
    <source>
        <strain evidence="3 4">PY_sf001</strain>
    </source>
</reference>
<proteinExistence type="predicted"/>
<dbReference type="Pfam" id="PF00024">
    <property type="entry name" value="PAN_1"/>
    <property type="match status" value="1"/>
</dbReference>
<dbReference type="InterPro" id="IPR008979">
    <property type="entry name" value="Galactose-bd-like_sf"/>
</dbReference>
<dbReference type="SUPFAM" id="SSF57414">
    <property type="entry name" value="Hairpin loop containing domain-like"/>
    <property type="match status" value="1"/>
</dbReference>
<organism evidence="3 4">
    <name type="scientific">Mizuhopecten yessoensis</name>
    <name type="common">Japanese scallop</name>
    <name type="synonym">Patinopecten yessoensis</name>
    <dbReference type="NCBI Taxonomy" id="6573"/>
    <lineage>
        <taxon>Eukaryota</taxon>
        <taxon>Metazoa</taxon>
        <taxon>Spiralia</taxon>
        <taxon>Lophotrochozoa</taxon>
        <taxon>Mollusca</taxon>
        <taxon>Bivalvia</taxon>
        <taxon>Autobranchia</taxon>
        <taxon>Pteriomorphia</taxon>
        <taxon>Pectinida</taxon>
        <taxon>Pectinoidea</taxon>
        <taxon>Pectinidae</taxon>
        <taxon>Mizuhopecten</taxon>
    </lineage>
</organism>
<protein>
    <submittedName>
        <fullName evidence="3">Neuropilin-2</fullName>
    </submittedName>
</protein>
<dbReference type="PANTHER" id="PTHR24543">
    <property type="entry name" value="MULTICOPPER OXIDASE-RELATED"/>
    <property type="match status" value="1"/>
</dbReference>
<evidence type="ECO:0000259" key="1">
    <source>
        <dbReference type="PROSITE" id="PS50022"/>
    </source>
</evidence>
<sequence length="247" mass="27906">MKIQLWIVVYTLMHIKKGDCECIDKLINGTNDDSLTASSFYNDGTCFPRFVRINGNDLNKAWCPARASKSEYLQVEFQHMSAVTALVIQGRVQQYLTSLTMKTSQDGISWSDVTDNLGNKKIYQAANDGTTLVTRAVNENILAKFIRIHPETWFSYPSFHLEILGCPKFLGRACWIGKLGIPDKVLPVIHQTTAPNNGQCGKVCYKYKSCGSFMFDTDTTECHLYSIETFNVTAHVSTLSRKVYFVR</sequence>
<dbReference type="PANTHER" id="PTHR24543:SF325">
    <property type="entry name" value="F5_8 TYPE C DOMAIN-CONTAINING PROTEIN"/>
    <property type="match status" value="1"/>
</dbReference>
<dbReference type="InterPro" id="IPR000421">
    <property type="entry name" value="FA58C"/>
</dbReference>
<evidence type="ECO:0000313" key="4">
    <source>
        <dbReference type="Proteomes" id="UP000242188"/>
    </source>
</evidence>